<organism evidence="2 3">
    <name type="scientific">Pteropus alecto</name>
    <name type="common">Black flying fox</name>
    <dbReference type="NCBI Taxonomy" id="9402"/>
    <lineage>
        <taxon>Eukaryota</taxon>
        <taxon>Metazoa</taxon>
        <taxon>Chordata</taxon>
        <taxon>Craniata</taxon>
        <taxon>Vertebrata</taxon>
        <taxon>Euteleostomi</taxon>
        <taxon>Mammalia</taxon>
        <taxon>Eutheria</taxon>
        <taxon>Laurasiatheria</taxon>
        <taxon>Chiroptera</taxon>
        <taxon>Yinpterochiroptera</taxon>
        <taxon>Pteropodoidea</taxon>
        <taxon>Pteropodidae</taxon>
        <taxon>Pteropodinae</taxon>
        <taxon>Pteropus</taxon>
    </lineage>
</organism>
<feature type="region of interest" description="Disordered" evidence="1">
    <location>
        <begin position="1"/>
        <end position="59"/>
    </location>
</feature>
<proteinExistence type="predicted"/>
<dbReference type="EMBL" id="KB030442">
    <property type="protein sequence ID" value="ELK16557.1"/>
    <property type="molecule type" value="Genomic_DNA"/>
</dbReference>
<dbReference type="InParanoid" id="L5KYT4"/>
<dbReference type="STRING" id="9402.L5KYT4"/>
<dbReference type="AlphaFoldDB" id="L5KYT4"/>
<dbReference type="Proteomes" id="UP000010552">
    <property type="component" value="Unassembled WGS sequence"/>
</dbReference>
<gene>
    <name evidence="2" type="ORF">PAL_GLEAN10002158</name>
</gene>
<evidence type="ECO:0000313" key="2">
    <source>
        <dbReference type="EMBL" id="ELK16557.1"/>
    </source>
</evidence>
<name>L5KYT4_PTEAL</name>
<sequence length="86" mass="9610">MEDPPAYLAKPKKNKSFSKEELISSDLGETAGSGNLPKRKKSFPKEEPVSGSEEAGNSCVPKKKKKFYFKEELLSSGPERSCWQQE</sequence>
<keyword evidence="3" id="KW-1185">Reference proteome</keyword>
<protein>
    <submittedName>
        <fullName evidence="2">Nucleolar protein 56</fullName>
    </submittedName>
</protein>
<evidence type="ECO:0000256" key="1">
    <source>
        <dbReference type="SAM" id="MobiDB-lite"/>
    </source>
</evidence>
<evidence type="ECO:0000313" key="3">
    <source>
        <dbReference type="Proteomes" id="UP000010552"/>
    </source>
</evidence>
<reference evidence="3" key="1">
    <citation type="journal article" date="2013" name="Science">
        <title>Comparative analysis of bat genomes provides insight into the evolution of flight and immunity.</title>
        <authorList>
            <person name="Zhang G."/>
            <person name="Cowled C."/>
            <person name="Shi Z."/>
            <person name="Huang Z."/>
            <person name="Bishop-Lilly K.A."/>
            <person name="Fang X."/>
            <person name="Wynne J.W."/>
            <person name="Xiong Z."/>
            <person name="Baker M.L."/>
            <person name="Zhao W."/>
            <person name="Tachedjian M."/>
            <person name="Zhu Y."/>
            <person name="Zhou P."/>
            <person name="Jiang X."/>
            <person name="Ng J."/>
            <person name="Yang L."/>
            <person name="Wu L."/>
            <person name="Xiao J."/>
            <person name="Feng Y."/>
            <person name="Chen Y."/>
            <person name="Sun X."/>
            <person name="Zhang Y."/>
            <person name="Marsh G.A."/>
            <person name="Crameri G."/>
            <person name="Broder C.C."/>
            <person name="Frey K.G."/>
            <person name="Wang L.F."/>
            <person name="Wang J."/>
        </authorList>
    </citation>
    <scope>NUCLEOTIDE SEQUENCE [LARGE SCALE GENOMIC DNA]</scope>
</reference>
<accession>L5KYT4</accession>